<dbReference type="InterPro" id="IPR050667">
    <property type="entry name" value="PPR-containing_protein"/>
</dbReference>
<name>A0AAV7DR99_ARIFI</name>
<dbReference type="NCBIfam" id="TIGR00756">
    <property type="entry name" value="PPR"/>
    <property type="match status" value="4"/>
</dbReference>
<feature type="repeat" description="PPR" evidence="3">
    <location>
        <begin position="269"/>
        <end position="303"/>
    </location>
</feature>
<feature type="repeat" description="PPR" evidence="3">
    <location>
        <begin position="129"/>
        <end position="163"/>
    </location>
</feature>
<accession>A0AAV7DR99</accession>
<dbReference type="Pfam" id="PF13041">
    <property type="entry name" value="PPR_2"/>
    <property type="match status" value="3"/>
</dbReference>
<dbReference type="PROSITE" id="PS51375">
    <property type="entry name" value="PPR"/>
    <property type="match status" value="5"/>
</dbReference>
<dbReference type="AlphaFoldDB" id="A0AAV7DR99"/>
<gene>
    <name evidence="4" type="ORF">H6P81_019237</name>
</gene>
<protein>
    <recommendedName>
        <fullName evidence="6">Pentatricopeptide repeat-containing protein</fullName>
    </recommendedName>
</protein>
<keyword evidence="2" id="KW-0677">Repeat</keyword>
<reference evidence="4 5" key="1">
    <citation type="submission" date="2021-07" db="EMBL/GenBank/DDBJ databases">
        <title>The Aristolochia fimbriata genome: insights into angiosperm evolution, floral development and chemical biosynthesis.</title>
        <authorList>
            <person name="Jiao Y."/>
        </authorList>
    </citation>
    <scope>NUCLEOTIDE SEQUENCE [LARGE SCALE GENOMIC DNA]</scope>
    <source>
        <strain evidence="4">IBCAS-2021</strain>
        <tissue evidence="4">Leaf</tissue>
    </source>
</reference>
<dbReference type="PANTHER" id="PTHR47939:SF13">
    <property type="entry name" value="OS03G0201400 PROTEIN"/>
    <property type="match status" value="1"/>
</dbReference>
<evidence type="ECO:0000313" key="4">
    <source>
        <dbReference type="EMBL" id="KAG9439072.1"/>
    </source>
</evidence>
<feature type="repeat" description="PPR" evidence="3">
    <location>
        <begin position="304"/>
        <end position="338"/>
    </location>
</feature>
<evidence type="ECO:0000313" key="5">
    <source>
        <dbReference type="Proteomes" id="UP000825729"/>
    </source>
</evidence>
<dbReference type="Gene3D" id="1.25.40.10">
    <property type="entry name" value="Tetratricopeptide repeat domain"/>
    <property type="match status" value="3"/>
</dbReference>
<feature type="repeat" description="PPR" evidence="3">
    <location>
        <begin position="339"/>
        <end position="373"/>
    </location>
</feature>
<dbReference type="EMBL" id="JAINDJ010000008">
    <property type="protein sequence ID" value="KAG9439072.1"/>
    <property type="molecule type" value="Genomic_DNA"/>
</dbReference>
<dbReference type="InterPro" id="IPR002885">
    <property type="entry name" value="PPR_rpt"/>
</dbReference>
<dbReference type="InterPro" id="IPR011990">
    <property type="entry name" value="TPR-like_helical_dom_sf"/>
</dbReference>
<keyword evidence="5" id="KW-1185">Reference proteome</keyword>
<feature type="repeat" description="PPR" evidence="3">
    <location>
        <begin position="234"/>
        <end position="268"/>
    </location>
</feature>
<evidence type="ECO:0000256" key="3">
    <source>
        <dbReference type="PROSITE-ProRule" id="PRU00708"/>
    </source>
</evidence>
<evidence type="ECO:0008006" key="6">
    <source>
        <dbReference type="Google" id="ProtNLM"/>
    </source>
</evidence>
<sequence>MSFLSFRNYISSRICRKQLLFCQVLSLTTLSNQWISDSEETFVFDGSRDLPQNVQLFNSNLQPEMTKVPASDFLRRALSTLNLVGDIFGKPTVYDYNAVLYNYLNSKDACAGEAFKLLDDMESVGIYPNALTFNILLNGFVKLDQLETTLFIAERMCKSRFKPSFSSLMKLFKKSLRSSTLLHSFNVMEFMLRLEYMPTERSSNLLIYDLCGVGKVSEAYFVFSILTAKGFFPTVYTYNPILLGLCKAGQSFVALAFLTSLKKKGLTANVYTFTALVYGFSMEGLYDEAYWILNKMQAEACKPNVVTFTTIIKFLCDDGKVAEALSVLDTMEVGECHADLITYNVVLHALFSNCNFSKACEIVEIMDRKGFRPDYFTFSVVVGGLLKTGYVRLANCFSLKYLDQGYEMDLVACNIFIHALYRCIGSKNAFCILKKLMTGGFVPTNNKQAYHGPDIVEIKGEAGFLFEAKEEGCTLEEEQIFLLRKTGLF</sequence>
<comment type="caution">
    <text evidence="4">The sequence shown here is derived from an EMBL/GenBank/DDBJ whole genome shotgun (WGS) entry which is preliminary data.</text>
</comment>
<evidence type="ECO:0000256" key="2">
    <source>
        <dbReference type="ARBA" id="ARBA00022737"/>
    </source>
</evidence>
<organism evidence="4 5">
    <name type="scientific">Aristolochia fimbriata</name>
    <name type="common">White veined hardy Dutchman's pipe vine</name>
    <dbReference type="NCBI Taxonomy" id="158543"/>
    <lineage>
        <taxon>Eukaryota</taxon>
        <taxon>Viridiplantae</taxon>
        <taxon>Streptophyta</taxon>
        <taxon>Embryophyta</taxon>
        <taxon>Tracheophyta</taxon>
        <taxon>Spermatophyta</taxon>
        <taxon>Magnoliopsida</taxon>
        <taxon>Magnoliidae</taxon>
        <taxon>Piperales</taxon>
        <taxon>Aristolochiaceae</taxon>
        <taxon>Aristolochia</taxon>
    </lineage>
</organism>
<evidence type="ECO:0000256" key="1">
    <source>
        <dbReference type="ARBA" id="ARBA00007626"/>
    </source>
</evidence>
<proteinExistence type="inferred from homology"/>
<dbReference type="Proteomes" id="UP000825729">
    <property type="component" value="Unassembled WGS sequence"/>
</dbReference>
<comment type="similarity">
    <text evidence="1">Belongs to the PPR family. P subfamily.</text>
</comment>
<dbReference type="PANTHER" id="PTHR47939">
    <property type="entry name" value="MEMBRANE-ASSOCIATED SALT-INDUCIBLE PROTEIN-LIKE"/>
    <property type="match status" value="1"/>
</dbReference>